<dbReference type="GO" id="GO:0004825">
    <property type="term" value="F:methionine-tRNA ligase activity"/>
    <property type="evidence" value="ECO:0007669"/>
    <property type="project" value="UniProtKB-EC"/>
</dbReference>
<comment type="caution">
    <text evidence="12">The sequence shown here is derived from an EMBL/GenBank/DDBJ whole genome shotgun (WGS) entry which is preliminary data.</text>
</comment>
<dbReference type="Pfam" id="PF09334">
    <property type="entry name" value="tRNA-synt_1g"/>
    <property type="match status" value="2"/>
</dbReference>
<dbReference type="InterPro" id="IPR014758">
    <property type="entry name" value="Met-tRNA_synth"/>
</dbReference>
<evidence type="ECO:0000256" key="10">
    <source>
        <dbReference type="RuleBase" id="RU363039"/>
    </source>
</evidence>
<dbReference type="InterPro" id="IPR041872">
    <property type="entry name" value="Anticodon_Met"/>
</dbReference>
<keyword evidence="7 10" id="KW-0648">Protein biosynthesis</keyword>
<keyword evidence="5 10" id="KW-0547">Nucleotide-binding</keyword>
<evidence type="ECO:0000256" key="5">
    <source>
        <dbReference type="ARBA" id="ARBA00022741"/>
    </source>
</evidence>
<keyword evidence="4 10" id="KW-0436">Ligase</keyword>
<proteinExistence type="inferred from homology"/>
<feature type="domain" description="Methionyl/Leucyl tRNA synthetase" evidence="11">
    <location>
        <begin position="5"/>
        <end position="136"/>
    </location>
</feature>
<dbReference type="EC" id="6.1.1.10" evidence="2"/>
<dbReference type="Proteomes" id="UP000315648">
    <property type="component" value="Unassembled WGS sequence"/>
</dbReference>
<dbReference type="CDD" id="cd00814">
    <property type="entry name" value="MetRS_core"/>
    <property type="match status" value="1"/>
</dbReference>
<dbReference type="SUPFAM" id="SSF47323">
    <property type="entry name" value="Anticodon-binding domain of a subclass of class I aminoacyl-tRNA synthetases"/>
    <property type="match status" value="1"/>
</dbReference>
<keyword evidence="13" id="KW-1185">Reference proteome</keyword>
<evidence type="ECO:0000256" key="1">
    <source>
        <dbReference type="ARBA" id="ARBA00003314"/>
    </source>
</evidence>
<protein>
    <recommendedName>
        <fullName evidence="3">Methionine--tRNA ligase</fullName>
        <ecNumber evidence="2">6.1.1.10</ecNumber>
    </recommendedName>
    <alternativeName>
        <fullName evidence="9">Methionyl-tRNA synthetase</fullName>
    </alternativeName>
</protein>
<dbReference type="GO" id="GO:0005524">
    <property type="term" value="F:ATP binding"/>
    <property type="evidence" value="ECO:0007669"/>
    <property type="project" value="UniProtKB-KW"/>
</dbReference>
<gene>
    <name evidence="12" type="primary">metG</name>
    <name evidence="12" type="ORF">FPL22_02615</name>
</gene>
<dbReference type="InterPro" id="IPR014729">
    <property type="entry name" value="Rossmann-like_a/b/a_fold"/>
</dbReference>
<dbReference type="PANTHER" id="PTHR43326">
    <property type="entry name" value="METHIONYL-TRNA SYNTHETASE"/>
    <property type="match status" value="1"/>
</dbReference>
<accession>A0A556QNL5</accession>
<dbReference type="InterPro" id="IPR009080">
    <property type="entry name" value="tRNAsynth_Ia_anticodon-bd"/>
</dbReference>
<keyword evidence="8 10" id="KW-0030">Aminoacyl-tRNA synthetase</keyword>
<evidence type="ECO:0000259" key="11">
    <source>
        <dbReference type="Pfam" id="PF09334"/>
    </source>
</evidence>
<dbReference type="InterPro" id="IPR015413">
    <property type="entry name" value="Methionyl/Leucyl_tRNA_Synth"/>
</dbReference>
<dbReference type="AlphaFoldDB" id="A0A556QNL5"/>
<evidence type="ECO:0000256" key="9">
    <source>
        <dbReference type="ARBA" id="ARBA00030904"/>
    </source>
</evidence>
<sequence>MKNFYITTAIDYVNGSPHLGHAYEKVLTDVIARFRRLMGDNVYFLTGVDEHGQKVQQSAKKRGIPPQQFCDEVSEEFRALCKKLNISNNDFIRTTEERHKKVVCELLQKLYDKGEIYKAEYKGFYSTRQEQFLQDKDRNPDGTWPEIFGEVTEIIEANYFFKLQQYQTWLVDHLKANENFVFPRYRQKQVLEFLSEPLNDLCISRPKSRLEWGITLPFDEDFVTYVWFDALVNYYTAVIDKPEFWPADFHVIGKDILVPPHAVYWPIMLKAAGIEPPKSLLAHGWWSINGSKMSKSTGNFVDAAEFADKYGVDALRYFMIREMSVGQDSDFSLAQFLARYNAELANNLGNLVNRVLNMTTRFSAGVLPAPEVSEQPEQDLQALWIKTRDEVITLHEGFQFHSALERTFGFITATNAYIQTRAPWTLAKSTEAKDAVLLRTTLATIAEALRLGVTLLQAVMPGTTEKIQSVLGYTAGAVWKDELEWGSRLTGSKVAETAILFPRPEGDKAAKK</sequence>
<keyword evidence="6 10" id="KW-0067">ATP-binding</keyword>
<dbReference type="PRINTS" id="PR01041">
    <property type="entry name" value="TRNASYNTHMET"/>
</dbReference>
<dbReference type="InterPro" id="IPR033911">
    <property type="entry name" value="MetRS_core"/>
</dbReference>
<dbReference type="CDD" id="cd07957">
    <property type="entry name" value="Anticodon_Ia_Met"/>
    <property type="match status" value="1"/>
</dbReference>
<dbReference type="Gene3D" id="3.40.50.620">
    <property type="entry name" value="HUPs"/>
    <property type="match status" value="1"/>
</dbReference>
<evidence type="ECO:0000256" key="4">
    <source>
        <dbReference type="ARBA" id="ARBA00022598"/>
    </source>
</evidence>
<evidence type="ECO:0000313" key="12">
    <source>
        <dbReference type="EMBL" id="TSJ78219.1"/>
    </source>
</evidence>
<evidence type="ECO:0000256" key="2">
    <source>
        <dbReference type="ARBA" id="ARBA00012838"/>
    </source>
</evidence>
<name>A0A556QNL5_9BACT</name>
<comment type="function">
    <text evidence="1">Is required not only for elongation of protein synthesis but also for the initiation of all mRNA translation through initiator tRNA(fMet) aminoacylation.</text>
</comment>
<evidence type="ECO:0000256" key="6">
    <source>
        <dbReference type="ARBA" id="ARBA00022840"/>
    </source>
</evidence>
<dbReference type="InterPro" id="IPR023457">
    <property type="entry name" value="Met-tRNA_synth_2"/>
</dbReference>
<evidence type="ECO:0000313" key="13">
    <source>
        <dbReference type="Proteomes" id="UP000315648"/>
    </source>
</evidence>
<evidence type="ECO:0000256" key="7">
    <source>
        <dbReference type="ARBA" id="ARBA00022917"/>
    </source>
</evidence>
<evidence type="ECO:0000256" key="8">
    <source>
        <dbReference type="ARBA" id="ARBA00023146"/>
    </source>
</evidence>
<dbReference type="EMBL" id="VMBG01000001">
    <property type="protein sequence ID" value="TSJ78219.1"/>
    <property type="molecule type" value="Genomic_DNA"/>
</dbReference>
<dbReference type="RefSeq" id="WP_144228560.1">
    <property type="nucleotide sequence ID" value="NZ_CBCRVV010000003.1"/>
</dbReference>
<evidence type="ECO:0000256" key="3">
    <source>
        <dbReference type="ARBA" id="ARBA00018753"/>
    </source>
</evidence>
<dbReference type="SUPFAM" id="SSF52374">
    <property type="entry name" value="Nucleotidylyl transferase"/>
    <property type="match status" value="1"/>
</dbReference>
<dbReference type="Gene3D" id="1.10.730.10">
    <property type="entry name" value="Isoleucyl-tRNA Synthetase, Domain 1"/>
    <property type="match status" value="1"/>
</dbReference>
<comment type="similarity">
    <text evidence="10">Belongs to the class-I aminoacyl-tRNA synthetase family.</text>
</comment>
<dbReference type="Gene3D" id="2.170.220.10">
    <property type="match status" value="1"/>
</dbReference>
<dbReference type="NCBIfam" id="TIGR00398">
    <property type="entry name" value="metG"/>
    <property type="match status" value="1"/>
</dbReference>
<dbReference type="NCBIfam" id="NF008900">
    <property type="entry name" value="PRK12267.1"/>
    <property type="match status" value="1"/>
</dbReference>
<dbReference type="FunFam" id="2.170.220.10:FF:000003">
    <property type="entry name" value="Methionine--tRNA ligase"/>
    <property type="match status" value="1"/>
</dbReference>
<dbReference type="GO" id="GO:0006431">
    <property type="term" value="P:methionyl-tRNA aminoacylation"/>
    <property type="evidence" value="ECO:0007669"/>
    <property type="project" value="InterPro"/>
</dbReference>
<dbReference type="PANTHER" id="PTHR43326:SF1">
    <property type="entry name" value="METHIONINE--TRNA LIGASE, MITOCHONDRIAL"/>
    <property type="match status" value="1"/>
</dbReference>
<feature type="domain" description="Methionyl/Leucyl tRNA synthetase" evidence="11">
    <location>
        <begin position="153"/>
        <end position="356"/>
    </location>
</feature>
<organism evidence="12 13">
    <name type="scientific">Rariglobus hedericola</name>
    <dbReference type="NCBI Taxonomy" id="2597822"/>
    <lineage>
        <taxon>Bacteria</taxon>
        <taxon>Pseudomonadati</taxon>
        <taxon>Verrucomicrobiota</taxon>
        <taxon>Opitutia</taxon>
        <taxon>Opitutales</taxon>
        <taxon>Opitutaceae</taxon>
        <taxon>Rariglobus</taxon>
    </lineage>
</organism>
<reference evidence="12 13" key="1">
    <citation type="submission" date="2019-07" db="EMBL/GenBank/DDBJ databases">
        <title>Description of 53C-WASEF.</title>
        <authorList>
            <person name="Pitt A."/>
            <person name="Hahn M.W."/>
        </authorList>
    </citation>
    <scope>NUCLEOTIDE SEQUENCE [LARGE SCALE GENOMIC DNA]</scope>
    <source>
        <strain evidence="12 13">53C-WASEF</strain>
    </source>
</reference>
<dbReference type="OrthoDB" id="9810191at2"/>